<feature type="domain" description="DUF5652" evidence="2">
    <location>
        <begin position="5"/>
        <end position="59"/>
    </location>
</feature>
<gene>
    <name evidence="3" type="ORF">A3C19_03505</name>
</gene>
<feature type="transmembrane region" description="Helical" evidence="1">
    <location>
        <begin position="33"/>
        <end position="54"/>
    </location>
</feature>
<dbReference type="EMBL" id="MFLI01000008">
    <property type="protein sequence ID" value="OGG62343.1"/>
    <property type="molecule type" value="Genomic_DNA"/>
</dbReference>
<accession>A0A1F6DLS5</accession>
<protein>
    <recommendedName>
        <fullName evidence="2">DUF5652 domain-containing protein</fullName>
    </recommendedName>
</protein>
<dbReference type="Pfam" id="PF18893">
    <property type="entry name" value="DUF5652"/>
    <property type="match status" value="1"/>
</dbReference>
<reference evidence="3 4" key="1">
    <citation type="journal article" date="2016" name="Nat. Commun.">
        <title>Thousands of microbial genomes shed light on interconnected biogeochemical processes in an aquifer system.</title>
        <authorList>
            <person name="Anantharaman K."/>
            <person name="Brown C.T."/>
            <person name="Hug L.A."/>
            <person name="Sharon I."/>
            <person name="Castelle C.J."/>
            <person name="Probst A.J."/>
            <person name="Thomas B.C."/>
            <person name="Singh A."/>
            <person name="Wilkins M.J."/>
            <person name="Karaoz U."/>
            <person name="Brodie E.L."/>
            <person name="Williams K.H."/>
            <person name="Hubbard S.S."/>
            <person name="Banfield J.F."/>
        </authorList>
    </citation>
    <scope>NUCLEOTIDE SEQUENCE [LARGE SCALE GENOMIC DNA]</scope>
</reference>
<keyword evidence="1" id="KW-1133">Transmembrane helix</keyword>
<dbReference type="AlphaFoldDB" id="A0A1F6DLS5"/>
<keyword evidence="1" id="KW-0812">Transmembrane</keyword>
<organism evidence="3 4">
    <name type="scientific">Candidatus Kaiserbacteria bacterium RIFCSPHIGHO2_02_FULL_54_22</name>
    <dbReference type="NCBI Taxonomy" id="1798495"/>
    <lineage>
        <taxon>Bacteria</taxon>
        <taxon>Candidatus Kaiseribacteriota</taxon>
    </lineage>
</organism>
<feature type="transmembrane region" description="Helical" evidence="1">
    <location>
        <begin position="7"/>
        <end position="27"/>
    </location>
</feature>
<comment type="caution">
    <text evidence="3">The sequence shown here is derived from an EMBL/GenBank/DDBJ whole genome shotgun (WGS) entry which is preliminary data.</text>
</comment>
<sequence>MNLFIPVILVVALWTIVLKGYALWHAARGGQKWWFIALLVINTIGILEIVYLIWFRPGARKTAPVPSSPAQ</sequence>
<dbReference type="InterPro" id="IPR043712">
    <property type="entry name" value="DUF5652"/>
</dbReference>
<name>A0A1F6DLS5_9BACT</name>
<evidence type="ECO:0000313" key="4">
    <source>
        <dbReference type="Proteomes" id="UP000178532"/>
    </source>
</evidence>
<dbReference type="STRING" id="1798495.A3C19_03505"/>
<proteinExistence type="predicted"/>
<keyword evidence="1" id="KW-0472">Membrane</keyword>
<evidence type="ECO:0000313" key="3">
    <source>
        <dbReference type="EMBL" id="OGG62343.1"/>
    </source>
</evidence>
<evidence type="ECO:0000256" key="1">
    <source>
        <dbReference type="SAM" id="Phobius"/>
    </source>
</evidence>
<evidence type="ECO:0000259" key="2">
    <source>
        <dbReference type="Pfam" id="PF18893"/>
    </source>
</evidence>
<dbReference type="Proteomes" id="UP000178532">
    <property type="component" value="Unassembled WGS sequence"/>
</dbReference>